<dbReference type="SUPFAM" id="SSF48371">
    <property type="entry name" value="ARM repeat"/>
    <property type="match status" value="1"/>
</dbReference>
<feature type="compositionally biased region" description="Low complexity" evidence="3">
    <location>
        <begin position="48"/>
        <end position="66"/>
    </location>
</feature>
<dbReference type="Proteomes" id="UP001608902">
    <property type="component" value="Unassembled WGS sequence"/>
</dbReference>
<feature type="compositionally biased region" description="Low complexity" evidence="3">
    <location>
        <begin position="787"/>
        <end position="804"/>
    </location>
</feature>
<reference evidence="4 5" key="1">
    <citation type="submission" date="2024-08" db="EMBL/GenBank/DDBJ databases">
        <title>Gnathostoma spinigerum genome.</title>
        <authorList>
            <person name="Gonzalez-Bertolin B."/>
            <person name="Monzon S."/>
            <person name="Zaballos A."/>
            <person name="Jimenez P."/>
            <person name="Dekumyoy P."/>
            <person name="Varona S."/>
            <person name="Cuesta I."/>
            <person name="Sumanam S."/>
            <person name="Adisakwattana P."/>
            <person name="Gasser R.B."/>
            <person name="Hernandez-Gonzalez A."/>
            <person name="Young N.D."/>
            <person name="Perteguer M.J."/>
        </authorList>
    </citation>
    <scope>NUCLEOTIDE SEQUENCE [LARGE SCALE GENOMIC DNA]</scope>
    <source>
        <strain evidence="4">AL3</strain>
        <tissue evidence="4">Liver</tissue>
    </source>
</reference>
<evidence type="ECO:0000256" key="3">
    <source>
        <dbReference type="SAM" id="MobiDB-lite"/>
    </source>
</evidence>
<evidence type="ECO:0000313" key="4">
    <source>
        <dbReference type="EMBL" id="MFH4973477.1"/>
    </source>
</evidence>
<feature type="region of interest" description="Disordered" evidence="3">
    <location>
        <begin position="1"/>
        <end position="69"/>
    </location>
</feature>
<name>A0ABD6EAH7_9BILA</name>
<feature type="compositionally biased region" description="Low complexity" evidence="3">
    <location>
        <begin position="820"/>
        <end position="834"/>
    </location>
</feature>
<protein>
    <recommendedName>
        <fullName evidence="6">Beta-catenin</fullName>
    </recommendedName>
</protein>
<dbReference type="SMART" id="SM00185">
    <property type="entry name" value="ARM"/>
    <property type="match status" value="6"/>
</dbReference>
<feature type="compositionally biased region" description="Polar residues" evidence="3">
    <location>
        <begin position="749"/>
        <end position="768"/>
    </location>
</feature>
<dbReference type="InterPro" id="IPR000225">
    <property type="entry name" value="Armadillo"/>
</dbReference>
<keyword evidence="5" id="KW-1185">Reference proteome</keyword>
<feature type="region of interest" description="Disordered" evidence="3">
    <location>
        <begin position="737"/>
        <end position="891"/>
    </location>
</feature>
<evidence type="ECO:0000256" key="1">
    <source>
        <dbReference type="ARBA" id="ARBA00022473"/>
    </source>
</evidence>
<dbReference type="InterPro" id="IPR016024">
    <property type="entry name" value="ARM-type_fold"/>
</dbReference>
<dbReference type="AlphaFoldDB" id="A0ABD6EAH7"/>
<dbReference type="PROSITE" id="PS50176">
    <property type="entry name" value="ARM_REPEAT"/>
    <property type="match status" value="2"/>
</dbReference>
<evidence type="ECO:0000313" key="5">
    <source>
        <dbReference type="Proteomes" id="UP001608902"/>
    </source>
</evidence>
<feature type="repeat" description="ARM" evidence="2">
    <location>
        <begin position="182"/>
        <end position="210"/>
    </location>
</feature>
<comment type="caution">
    <text evidence="4">The sequence shown here is derived from an EMBL/GenBank/DDBJ whole genome shotgun (WGS) entry which is preliminary data.</text>
</comment>
<evidence type="ECO:0000256" key="2">
    <source>
        <dbReference type="PROSITE-ProRule" id="PRU00259"/>
    </source>
</evidence>
<dbReference type="EMBL" id="JBGFUD010000046">
    <property type="protein sequence ID" value="MFH4973477.1"/>
    <property type="molecule type" value="Genomic_DNA"/>
</dbReference>
<organism evidence="4 5">
    <name type="scientific">Gnathostoma spinigerum</name>
    <dbReference type="NCBI Taxonomy" id="75299"/>
    <lineage>
        <taxon>Eukaryota</taxon>
        <taxon>Metazoa</taxon>
        <taxon>Ecdysozoa</taxon>
        <taxon>Nematoda</taxon>
        <taxon>Chromadorea</taxon>
        <taxon>Rhabditida</taxon>
        <taxon>Spirurina</taxon>
        <taxon>Gnathostomatomorpha</taxon>
        <taxon>Gnathostomatoidea</taxon>
        <taxon>Gnathostomatidae</taxon>
        <taxon>Gnathostoma</taxon>
    </lineage>
</organism>
<gene>
    <name evidence="4" type="ORF">AB6A40_000186</name>
</gene>
<evidence type="ECO:0008006" key="6">
    <source>
        <dbReference type="Google" id="ProtNLM"/>
    </source>
</evidence>
<proteinExistence type="predicted"/>
<keyword evidence="1" id="KW-0217">Developmental protein</keyword>
<sequence>MNNSPLEYGRHTSPVDSLRTALTPDGRTSGPAVSSKVGPYPSVPPPHMSSTSNKISPSSISSGPMSQTHLRTSQIPLQYTNVPPTGMTGTIGLPSTQPGANSSAMFRVQMWSNNYDSGVHSMTHSTAPSMLSMSSLRAGSQISTMSEDSHNRLELTDQQQMKFENIPSNLGRSSQDGETTRNAIPELIHLLSDSDEVVVQRAATMVQNIAKMDSEQPPFSEPLIRASEVVPALRELLKTRSNSPAIIKAALGALFQISERRDGLECILRVNEQTSGGLLIDIIQHIRFTGGSAIRYAVLTFHTILAEKSMDNRNLEIARANGALQAITSLLGRENNEKLLSILVECVRLLCDKNPTQKMMFLQLNGAAKLLHILRNLRYESLLWRTTNLLKIFSNADPQAIVRCGGYDVLHFQLEHASQRLVMSTLECIRNMSDVPCKDLDVSPLLTKLLQLLGAFDPVIVLYCTGILSNLLANNQRNKEFLFSSNAVNTLYRVLLNTCSTTASSPSQQQRLEDIQERALATLRHLCVGHSGQEEVQQAVLQTDYASEYLLQKLVEMRPSILKQTLHILQKAAGQDSNILVFRNTRLPSNMESTFAERLLIVLKVACEQLSSNEMVEEVRVAELIHLSLSTLQLICRDRHIFSHLAFLIQRQEYLYIDGEGSVLLPIFALHQGYVEDENLKRSALGLIAELSRHPEIAMAFSSDMQLMSALQHYTRSRNQAISTYAQQAYSRISHEPSGMLQYPGDLSPNHSRLSQSQMCTNSNSHSVCNLPYGEPQQQSTHLGYLPNYGSSNPPPSSCYGPPSTQTIIYSPHQPQSHVGRGSSFPSSVTSSGGVPQAAQVQVSNTPQLPHHPAVYGREGPSELSTPDNGPPQDMNVSSSDSSWPQDLSNLTISDDPFATMLCSQQYDSSTQRIPLQARQPYTSGSRTEDVGSCGMYCSPGPPNVDCDSQMEAMQLGSPELQVMWNDSSTSYTYSV</sequence>
<dbReference type="InterPro" id="IPR013284">
    <property type="entry name" value="Beta-catenin"/>
</dbReference>
<dbReference type="PANTHER" id="PTHR45976">
    <property type="entry name" value="ARMADILLO SEGMENT POLARITY PROTEIN"/>
    <property type="match status" value="1"/>
</dbReference>
<feature type="compositionally biased region" description="Polar residues" evidence="3">
    <location>
        <begin position="805"/>
        <end position="817"/>
    </location>
</feature>
<dbReference type="Gene3D" id="1.25.10.10">
    <property type="entry name" value="Leucine-rich Repeat Variant"/>
    <property type="match status" value="1"/>
</dbReference>
<feature type="repeat" description="ARM" evidence="2">
    <location>
        <begin position="228"/>
        <end position="269"/>
    </location>
</feature>
<feature type="compositionally biased region" description="Polar residues" evidence="3">
    <location>
        <begin position="839"/>
        <end position="848"/>
    </location>
</feature>
<accession>A0ABD6EAH7</accession>
<dbReference type="InterPro" id="IPR011989">
    <property type="entry name" value="ARM-like"/>
</dbReference>